<dbReference type="EMBL" id="BGZK01003098">
    <property type="protein sequence ID" value="GBP98254.1"/>
    <property type="molecule type" value="Genomic_DNA"/>
</dbReference>
<sequence length="153" mass="17142">MALNVTNSLRDGKSGRDIEDNTLSSAAASAAVSADGRRRRVSINCGKESTTAALGLAHSELFLRTRIYRRYIYISRYQKPSPRPPIETGSAVVRPEGKRLQLLFLLNRKTCALECNGLYDRTGRRRSSLPARESPYTSPRNSNQNERSRNKTI</sequence>
<name>A0A4C2AGP1_EUMVA</name>
<feature type="compositionally biased region" description="Polar residues" evidence="1">
    <location>
        <begin position="135"/>
        <end position="145"/>
    </location>
</feature>
<evidence type="ECO:0000256" key="1">
    <source>
        <dbReference type="SAM" id="MobiDB-lite"/>
    </source>
</evidence>
<feature type="region of interest" description="Disordered" evidence="1">
    <location>
        <begin position="124"/>
        <end position="153"/>
    </location>
</feature>
<accession>A0A4C2AGP1</accession>
<comment type="caution">
    <text evidence="2">The sequence shown here is derived from an EMBL/GenBank/DDBJ whole genome shotgun (WGS) entry which is preliminary data.</text>
</comment>
<evidence type="ECO:0000313" key="2">
    <source>
        <dbReference type="EMBL" id="GBP98254.1"/>
    </source>
</evidence>
<feature type="compositionally biased region" description="Basic and acidic residues" evidence="1">
    <location>
        <begin position="10"/>
        <end position="19"/>
    </location>
</feature>
<evidence type="ECO:0000313" key="3">
    <source>
        <dbReference type="Proteomes" id="UP000299102"/>
    </source>
</evidence>
<keyword evidence="3" id="KW-1185">Reference proteome</keyword>
<protein>
    <submittedName>
        <fullName evidence="2">Uncharacterized protein</fullName>
    </submittedName>
</protein>
<gene>
    <name evidence="2" type="ORF">EVAR_67845_1</name>
</gene>
<reference evidence="2 3" key="1">
    <citation type="journal article" date="2019" name="Commun. Biol.">
        <title>The bagworm genome reveals a unique fibroin gene that provides high tensile strength.</title>
        <authorList>
            <person name="Kono N."/>
            <person name="Nakamura H."/>
            <person name="Ohtoshi R."/>
            <person name="Tomita M."/>
            <person name="Numata K."/>
            <person name="Arakawa K."/>
        </authorList>
    </citation>
    <scope>NUCLEOTIDE SEQUENCE [LARGE SCALE GENOMIC DNA]</scope>
</reference>
<dbReference type="Proteomes" id="UP000299102">
    <property type="component" value="Unassembled WGS sequence"/>
</dbReference>
<dbReference type="AlphaFoldDB" id="A0A4C2AGP1"/>
<organism evidence="2 3">
    <name type="scientific">Eumeta variegata</name>
    <name type="common">Bagworm moth</name>
    <name type="synonym">Eumeta japonica</name>
    <dbReference type="NCBI Taxonomy" id="151549"/>
    <lineage>
        <taxon>Eukaryota</taxon>
        <taxon>Metazoa</taxon>
        <taxon>Ecdysozoa</taxon>
        <taxon>Arthropoda</taxon>
        <taxon>Hexapoda</taxon>
        <taxon>Insecta</taxon>
        <taxon>Pterygota</taxon>
        <taxon>Neoptera</taxon>
        <taxon>Endopterygota</taxon>
        <taxon>Lepidoptera</taxon>
        <taxon>Glossata</taxon>
        <taxon>Ditrysia</taxon>
        <taxon>Tineoidea</taxon>
        <taxon>Psychidae</taxon>
        <taxon>Oiketicinae</taxon>
        <taxon>Eumeta</taxon>
    </lineage>
</organism>
<feature type="region of interest" description="Disordered" evidence="1">
    <location>
        <begin position="1"/>
        <end position="20"/>
    </location>
</feature>
<proteinExistence type="predicted"/>